<dbReference type="HOGENOM" id="CLU_1503517_0_0_1"/>
<feature type="region of interest" description="Disordered" evidence="1">
    <location>
        <begin position="21"/>
        <end position="63"/>
    </location>
</feature>
<proteinExistence type="predicted"/>
<feature type="compositionally biased region" description="Basic and acidic residues" evidence="1">
    <location>
        <begin position="36"/>
        <end position="51"/>
    </location>
</feature>
<reference evidence="2 3" key="1">
    <citation type="submission" date="2011-06" db="EMBL/GenBank/DDBJ databases">
        <title>The Genome Sequence of Fusarium oxysporum FOSC 3-a.</title>
        <authorList>
            <consortium name="The Broad Institute Genome Sequencing Platform"/>
            <person name="Ma L.-J."/>
            <person name="Gale L.R."/>
            <person name="Schwartz D.C."/>
            <person name="Zhou S."/>
            <person name="Corby-Kistler H."/>
            <person name="Young S.K."/>
            <person name="Zeng Q."/>
            <person name="Gargeya S."/>
            <person name="Fitzgerald M."/>
            <person name="Haas B."/>
            <person name="Abouelleil A."/>
            <person name="Alvarado L."/>
            <person name="Arachchi H.M."/>
            <person name="Berlin A."/>
            <person name="Brown A."/>
            <person name="Chapman S.B."/>
            <person name="Chen Z."/>
            <person name="Dunbar C."/>
            <person name="Freedman E."/>
            <person name="Gearin G."/>
            <person name="Gellesch M."/>
            <person name="Goldberg J."/>
            <person name="Griggs A."/>
            <person name="Gujja S."/>
            <person name="Heiman D."/>
            <person name="Howarth C."/>
            <person name="Larson L."/>
            <person name="Lui A."/>
            <person name="MacDonald P.J.P."/>
            <person name="Mehta T."/>
            <person name="Montmayeur A."/>
            <person name="Murphy C."/>
            <person name="Neiman D."/>
            <person name="Pearson M."/>
            <person name="Priest M."/>
            <person name="Roberts A."/>
            <person name="Saif S."/>
            <person name="Shea T."/>
            <person name="Shenoy N."/>
            <person name="Sisk P."/>
            <person name="Stolte C."/>
            <person name="Sykes S."/>
            <person name="Wortman J."/>
            <person name="Nusbaum C."/>
            <person name="Birren B."/>
        </authorList>
    </citation>
    <scope>NUCLEOTIDE SEQUENCE [LARGE SCALE GENOMIC DNA]</scope>
    <source>
        <strain evidence="3">FOSC 3-a</strain>
    </source>
</reference>
<dbReference type="Proteomes" id="UP000030753">
    <property type="component" value="Unassembled WGS sequence"/>
</dbReference>
<feature type="compositionally biased region" description="Polar residues" evidence="1">
    <location>
        <begin position="26"/>
        <end position="35"/>
    </location>
</feature>
<accession>W9H9W7</accession>
<sequence length="222" mass="25750">MKTLGEIQWQPTTTLETFEFENESTCQDLPSQSTIETERVDRHITTPEPRHPSPTPSTCRPQVSPQLNLRDLASNPTTHLRHDDPRAIHQRYVKSREDWYKAQPPGAWLGNRQYRKAMGLPLGYPKASYSWCLDYKQMGRCCKTPTGPREWTKEEMMAYLEWDKAEADRIEAQVAEETENGRLFTSRRGMGELWKIAQRDIDEQEALYAATEQEESCIVVQS</sequence>
<name>W9H9W7_FUSOX</name>
<evidence type="ECO:0000256" key="1">
    <source>
        <dbReference type="SAM" id="MobiDB-lite"/>
    </source>
</evidence>
<evidence type="ECO:0000313" key="2">
    <source>
        <dbReference type="EMBL" id="EWY79373.1"/>
    </source>
</evidence>
<protein>
    <submittedName>
        <fullName evidence="2">Uncharacterized protein</fullName>
    </submittedName>
</protein>
<dbReference type="AlphaFoldDB" id="W9H9W7"/>
<dbReference type="EMBL" id="JH717873">
    <property type="protein sequence ID" value="EWY79373.1"/>
    <property type="molecule type" value="Genomic_DNA"/>
</dbReference>
<evidence type="ECO:0000313" key="3">
    <source>
        <dbReference type="Proteomes" id="UP000030753"/>
    </source>
</evidence>
<dbReference type="OrthoDB" id="5105377at2759"/>
<gene>
    <name evidence="2" type="ORF">FOYG_17451</name>
</gene>
<organism evidence="2 3">
    <name type="scientific">Fusarium oxysporum NRRL 32931</name>
    <dbReference type="NCBI Taxonomy" id="660029"/>
    <lineage>
        <taxon>Eukaryota</taxon>
        <taxon>Fungi</taxon>
        <taxon>Dikarya</taxon>
        <taxon>Ascomycota</taxon>
        <taxon>Pezizomycotina</taxon>
        <taxon>Sordariomycetes</taxon>
        <taxon>Hypocreomycetidae</taxon>
        <taxon>Hypocreales</taxon>
        <taxon>Nectriaceae</taxon>
        <taxon>Fusarium</taxon>
        <taxon>Fusarium oxysporum species complex</taxon>
    </lineage>
</organism>